<keyword evidence="3" id="KW-0238">DNA-binding</keyword>
<accession>A0A227KD73</accession>
<dbReference type="InterPro" id="IPR036388">
    <property type="entry name" value="WH-like_DNA-bd_sf"/>
</dbReference>
<dbReference type="PROSITE" id="PS50931">
    <property type="entry name" value="HTH_LYSR"/>
    <property type="match status" value="1"/>
</dbReference>
<dbReference type="GO" id="GO:0003677">
    <property type="term" value="F:DNA binding"/>
    <property type="evidence" value="ECO:0007669"/>
    <property type="project" value="UniProtKB-KW"/>
</dbReference>
<keyword evidence="7" id="KW-1185">Reference proteome</keyword>
<dbReference type="PANTHER" id="PTHR30346">
    <property type="entry name" value="TRANSCRIPTIONAL DUAL REGULATOR HCAR-RELATED"/>
    <property type="match status" value="1"/>
</dbReference>
<dbReference type="Proteomes" id="UP000214610">
    <property type="component" value="Unassembled WGS sequence"/>
</dbReference>
<dbReference type="InterPro" id="IPR000847">
    <property type="entry name" value="LysR_HTH_N"/>
</dbReference>
<dbReference type="AlphaFoldDB" id="A0A227KD73"/>
<evidence type="ECO:0000256" key="3">
    <source>
        <dbReference type="ARBA" id="ARBA00023125"/>
    </source>
</evidence>
<dbReference type="CDD" id="cd05466">
    <property type="entry name" value="PBP2_LTTR_substrate"/>
    <property type="match status" value="1"/>
</dbReference>
<dbReference type="InterPro" id="IPR005119">
    <property type="entry name" value="LysR_subst-bd"/>
</dbReference>
<evidence type="ECO:0000256" key="2">
    <source>
        <dbReference type="ARBA" id="ARBA00023015"/>
    </source>
</evidence>
<dbReference type="InterPro" id="IPR036390">
    <property type="entry name" value="WH_DNA-bd_sf"/>
</dbReference>
<sequence length="298" mass="34267">MNLRLLQSYWLFYLVVKEGSFTKAASVASMCQPPLSMHIKKLEDSLGVKLFERSNKKAVLTKEGRAIFPVVEKFLAKTEIFFDQVQANLDGMEKKVTFGSFAWLLQLFIAPMLNELKSADPRKRYDFIEIESIDLVSQLQDFKIDVGYAYAEPFERADIAAVPIAQIENKVVVPKNHFLAEFDRIHLEQLSRLDCICLPSDVSPQLFSFMKQLSAQYHFNIVSRTDIRNFYNQVAFVESQHAFAIVATPACDLISKNLKAIPIVNTPCLTLVRMTREDVSQRLRNRLKEREEAHIRIE</sequence>
<keyword evidence="2" id="KW-0805">Transcription regulation</keyword>
<reference evidence="7" key="1">
    <citation type="submission" date="2017-05" db="EMBL/GenBank/DDBJ databases">
        <title>Improved OligoMM genomes.</title>
        <authorList>
            <person name="Garzetti D."/>
        </authorList>
    </citation>
    <scope>NUCLEOTIDE SEQUENCE [LARGE SCALE GENOMIC DNA]</scope>
    <source>
        <strain evidence="7">YL45</strain>
    </source>
</reference>
<evidence type="ECO:0000259" key="5">
    <source>
        <dbReference type="PROSITE" id="PS50931"/>
    </source>
</evidence>
<dbReference type="Gene3D" id="1.10.10.10">
    <property type="entry name" value="Winged helix-like DNA-binding domain superfamily/Winged helix DNA-binding domain"/>
    <property type="match status" value="1"/>
</dbReference>
<dbReference type="Pfam" id="PF00126">
    <property type="entry name" value="HTH_1"/>
    <property type="match status" value="1"/>
</dbReference>
<name>A0A227KD73_9BURK</name>
<protein>
    <submittedName>
        <fullName evidence="6">LysR family transcriptional regulator</fullName>
    </submittedName>
</protein>
<comment type="similarity">
    <text evidence="1">Belongs to the LysR transcriptional regulatory family.</text>
</comment>
<dbReference type="RefSeq" id="WP_066592483.1">
    <property type="nucleotide sequence ID" value="NZ_CAPNVM010000057.1"/>
</dbReference>
<keyword evidence="4" id="KW-0804">Transcription</keyword>
<evidence type="ECO:0000256" key="1">
    <source>
        <dbReference type="ARBA" id="ARBA00009437"/>
    </source>
</evidence>
<dbReference type="SUPFAM" id="SSF53850">
    <property type="entry name" value="Periplasmic binding protein-like II"/>
    <property type="match status" value="1"/>
</dbReference>
<gene>
    <name evidence="6" type="ORF">ADH67_12405</name>
</gene>
<dbReference type="Pfam" id="PF03466">
    <property type="entry name" value="LysR_substrate"/>
    <property type="match status" value="1"/>
</dbReference>
<dbReference type="GO" id="GO:0003700">
    <property type="term" value="F:DNA-binding transcription factor activity"/>
    <property type="evidence" value="ECO:0007669"/>
    <property type="project" value="InterPro"/>
</dbReference>
<dbReference type="Gene3D" id="3.40.190.10">
    <property type="entry name" value="Periplasmic binding protein-like II"/>
    <property type="match status" value="2"/>
</dbReference>
<evidence type="ECO:0000313" key="6">
    <source>
        <dbReference type="EMBL" id="OXE44403.1"/>
    </source>
</evidence>
<feature type="domain" description="HTH lysR-type" evidence="5">
    <location>
        <begin position="1"/>
        <end position="61"/>
    </location>
</feature>
<proteinExistence type="inferred from homology"/>
<organism evidence="6 7">
    <name type="scientific">Turicimonas muris</name>
    <dbReference type="NCBI Taxonomy" id="1796652"/>
    <lineage>
        <taxon>Bacteria</taxon>
        <taxon>Pseudomonadati</taxon>
        <taxon>Pseudomonadota</taxon>
        <taxon>Betaproteobacteria</taxon>
        <taxon>Burkholderiales</taxon>
        <taxon>Sutterellaceae</taxon>
        <taxon>Turicimonas</taxon>
    </lineage>
</organism>
<dbReference type="SUPFAM" id="SSF46785">
    <property type="entry name" value="Winged helix' DNA-binding domain"/>
    <property type="match status" value="1"/>
</dbReference>
<dbReference type="GO" id="GO:0032993">
    <property type="term" value="C:protein-DNA complex"/>
    <property type="evidence" value="ECO:0007669"/>
    <property type="project" value="TreeGrafter"/>
</dbReference>
<evidence type="ECO:0000313" key="7">
    <source>
        <dbReference type="Proteomes" id="UP000214610"/>
    </source>
</evidence>
<comment type="caution">
    <text evidence="6">The sequence shown here is derived from an EMBL/GenBank/DDBJ whole genome shotgun (WGS) entry which is preliminary data.</text>
</comment>
<evidence type="ECO:0000256" key="4">
    <source>
        <dbReference type="ARBA" id="ARBA00023163"/>
    </source>
</evidence>
<dbReference type="PANTHER" id="PTHR30346:SF0">
    <property type="entry name" value="HCA OPERON TRANSCRIPTIONAL ACTIVATOR HCAR"/>
    <property type="match status" value="1"/>
</dbReference>
<dbReference type="PRINTS" id="PR00039">
    <property type="entry name" value="HTHLYSR"/>
</dbReference>
<dbReference type="EMBL" id="NHMP01000012">
    <property type="protein sequence ID" value="OXE44403.1"/>
    <property type="molecule type" value="Genomic_DNA"/>
</dbReference>